<gene>
    <name evidence="9" type="ORF">LAESUDRAFT_604180</name>
</gene>
<dbReference type="GO" id="GO:0005634">
    <property type="term" value="C:nucleus"/>
    <property type="evidence" value="ECO:0007669"/>
    <property type="project" value="UniProtKB-SubCell"/>
</dbReference>
<reference evidence="9 10" key="1">
    <citation type="journal article" date="2016" name="Mol. Biol. Evol.">
        <title>Comparative Genomics of Early-Diverging Mushroom-Forming Fungi Provides Insights into the Origins of Lignocellulose Decay Capabilities.</title>
        <authorList>
            <person name="Nagy L.G."/>
            <person name="Riley R."/>
            <person name="Tritt A."/>
            <person name="Adam C."/>
            <person name="Daum C."/>
            <person name="Floudas D."/>
            <person name="Sun H."/>
            <person name="Yadav J.S."/>
            <person name="Pangilinan J."/>
            <person name="Larsson K.H."/>
            <person name="Matsuura K."/>
            <person name="Barry K."/>
            <person name="Labutti K."/>
            <person name="Kuo R."/>
            <person name="Ohm R.A."/>
            <person name="Bhattacharya S.S."/>
            <person name="Shirouzu T."/>
            <person name="Yoshinaga Y."/>
            <person name="Martin F.M."/>
            <person name="Grigoriev I.V."/>
            <person name="Hibbett D.S."/>
        </authorList>
    </citation>
    <scope>NUCLEOTIDE SEQUENCE [LARGE SCALE GENOMIC DNA]</scope>
    <source>
        <strain evidence="9 10">93-53</strain>
    </source>
</reference>
<sequence>MQTFRYAYFPADVCTVHVALFADVANAAAVRARIIRASITEGQEGEHEREAVNFAFVDARLISSPLHLQTAIVQAILAHVQGTLRTKTIHSEILWALSPNNNITEAIRRFGVSDSTTALLVIRIASPEFAPERVLTSMQAVVSGSLVSITRLREITDWTAIKKYYRVDADPAIKVQGMDSEKERAVVNEIVVSAVAMKSVM</sequence>
<dbReference type="InterPro" id="IPR036504">
    <property type="entry name" value="CGI121/TPRKB_sf"/>
</dbReference>
<dbReference type="RefSeq" id="XP_040770700.1">
    <property type="nucleotide sequence ID" value="XM_040903102.1"/>
</dbReference>
<dbReference type="SUPFAM" id="SSF143870">
    <property type="entry name" value="PF0523-like"/>
    <property type="match status" value="1"/>
</dbReference>
<evidence type="ECO:0000313" key="9">
    <source>
        <dbReference type="EMBL" id="KZT13190.1"/>
    </source>
</evidence>
<comment type="function">
    <text evidence="7">Component of the EKC/KEOPS complex that is required for the formation of a threonylcarbamoyl group on adenosine at position 37 (t(6)A37) in tRNAs that read codons beginning with adenine. The complex is probably involved in the transfer of the threonylcarbamoyl moiety of threonylcarbamoyl-AMP (TC-AMP) to the N6 group of A37. CGI121 acts as an allosteric effector that regulates the t(6)A activity of the complex. The EKC/KEOPS complex also promotes both telomere uncapping and telomere elongation. The complex is required for efficient recruitment of transcriptional coactivators. CGI121 is not required for tRNA modification.</text>
</comment>
<protein>
    <recommendedName>
        <fullName evidence="4">EKC/KEOPS complex subunit CGI121</fullName>
    </recommendedName>
    <alternativeName>
        <fullName evidence="3">EKC/KEOPS complex subunit cgi121</fullName>
    </alternativeName>
</protein>
<accession>A0A165IK40</accession>
<keyword evidence="5" id="KW-0819">tRNA processing</keyword>
<evidence type="ECO:0000256" key="4">
    <source>
        <dbReference type="ARBA" id="ARBA00016009"/>
    </source>
</evidence>
<dbReference type="AlphaFoldDB" id="A0A165IK40"/>
<comment type="subcellular location">
    <subcellularLocation>
        <location evidence="1">Nucleus</location>
    </subcellularLocation>
</comment>
<organism evidence="9 10">
    <name type="scientific">Laetiporus sulphureus 93-53</name>
    <dbReference type="NCBI Taxonomy" id="1314785"/>
    <lineage>
        <taxon>Eukaryota</taxon>
        <taxon>Fungi</taxon>
        <taxon>Dikarya</taxon>
        <taxon>Basidiomycota</taxon>
        <taxon>Agaricomycotina</taxon>
        <taxon>Agaricomycetes</taxon>
        <taxon>Polyporales</taxon>
        <taxon>Laetiporus</taxon>
    </lineage>
</organism>
<name>A0A165IK40_9APHY</name>
<evidence type="ECO:0000256" key="1">
    <source>
        <dbReference type="ARBA" id="ARBA00004123"/>
    </source>
</evidence>
<evidence type="ECO:0000256" key="8">
    <source>
        <dbReference type="RuleBase" id="RU004398"/>
    </source>
</evidence>
<dbReference type="STRING" id="1314785.A0A165IK40"/>
<dbReference type="GO" id="GO:0005829">
    <property type="term" value="C:cytosol"/>
    <property type="evidence" value="ECO:0007669"/>
    <property type="project" value="TreeGrafter"/>
</dbReference>
<evidence type="ECO:0000256" key="7">
    <source>
        <dbReference type="ARBA" id="ARBA00025043"/>
    </source>
</evidence>
<dbReference type="GO" id="GO:0000408">
    <property type="term" value="C:EKC/KEOPS complex"/>
    <property type="evidence" value="ECO:0007669"/>
    <property type="project" value="TreeGrafter"/>
</dbReference>
<dbReference type="PANTHER" id="PTHR15840">
    <property type="entry name" value="CGI-121 FAMILY MEMBER"/>
    <property type="match status" value="1"/>
</dbReference>
<evidence type="ECO:0000256" key="5">
    <source>
        <dbReference type="ARBA" id="ARBA00022694"/>
    </source>
</evidence>
<dbReference type="InterPro" id="IPR013926">
    <property type="entry name" value="CGI121/TPRKB"/>
</dbReference>
<dbReference type="OrthoDB" id="329139at2759"/>
<dbReference type="FunCoup" id="A0A165IK40">
    <property type="interactions" value="200"/>
</dbReference>
<evidence type="ECO:0000256" key="6">
    <source>
        <dbReference type="ARBA" id="ARBA00023242"/>
    </source>
</evidence>
<comment type="similarity">
    <text evidence="2 8">Belongs to the CGI121/TPRKB family.</text>
</comment>
<evidence type="ECO:0000256" key="2">
    <source>
        <dbReference type="ARBA" id="ARBA00005546"/>
    </source>
</evidence>
<keyword evidence="6 8" id="KW-0539">Nucleus</keyword>
<dbReference type="GO" id="GO:0002949">
    <property type="term" value="P:tRNA threonylcarbamoyladenosine modification"/>
    <property type="evidence" value="ECO:0007669"/>
    <property type="project" value="TreeGrafter"/>
</dbReference>
<dbReference type="EMBL" id="KV427605">
    <property type="protein sequence ID" value="KZT13190.1"/>
    <property type="molecule type" value="Genomic_DNA"/>
</dbReference>
<dbReference type="InParanoid" id="A0A165IK40"/>
<dbReference type="Pfam" id="PF08617">
    <property type="entry name" value="CGI-121"/>
    <property type="match status" value="1"/>
</dbReference>
<dbReference type="Proteomes" id="UP000076871">
    <property type="component" value="Unassembled WGS sequence"/>
</dbReference>
<evidence type="ECO:0000313" key="10">
    <source>
        <dbReference type="Proteomes" id="UP000076871"/>
    </source>
</evidence>
<dbReference type="Gene3D" id="3.30.2380.10">
    <property type="entry name" value="CGI121/TPRKB"/>
    <property type="match status" value="1"/>
</dbReference>
<dbReference type="GeneID" id="63820133"/>
<dbReference type="PANTHER" id="PTHR15840:SF10">
    <property type="entry name" value="EKC_KEOPS COMPLEX SUBUNIT TPRKB"/>
    <property type="match status" value="1"/>
</dbReference>
<keyword evidence="10" id="KW-1185">Reference proteome</keyword>
<evidence type="ECO:0000256" key="3">
    <source>
        <dbReference type="ARBA" id="ARBA00015316"/>
    </source>
</evidence>
<proteinExistence type="inferred from homology"/>
<feature type="non-terminal residue" evidence="9">
    <location>
        <position position="201"/>
    </location>
</feature>